<keyword evidence="6" id="KW-0902">Two-component regulatory system</keyword>
<dbReference type="SMART" id="SM00387">
    <property type="entry name" value="HATPase_c"/>
    <property type="match status" value="1"/>
</dbReference>
<keyword evidence="5" id="KW-0067">ATP-binding</keyword>
<evidence type="ECO:0000256" key="2">
    <source>
        <dbReference type="ARBA" id="ARBA00012438"/>
    </source>
</evidence>
<proteinExistence type="predicted"/>
<comment type="catalytic activity">
    <reaction evidence="1">
        <text>ATP + protein L-histidine = ADP + protein N-phospho-L-histidine.</text>
        <dbReference type="EC" id="2.7.13.3"/>
    </reaction>
</comment>
<evidence type="ECO:0000256" key="1">
    <source>
        <dbReference type="ARBA" id="ARBA00000085"/>
    </source>
</evidence>
<evidence type="ECO:0000256" key="3">
    <source>
        <dbReference type="ARBA" id="ARBA00021495"/>
    </source>
</evidence>
<evidence type="ECO:0000256" key="6">
    <source>
        <dbReference type="ARBA" id="ARBA00023012"/>
    </source>
</evidence>
<dbReference type="InterPro" id="IPR004358">
    <property type="entry name" value="Sig_transdc_His_kin-like_C"/>
</dbReference>
<comment type="function">
    <text evidence="7">Involved in the transmission of sensory signals from the chemoreceptors to the flagellar motors. CheA is autophosphorylated; it can transfer its phosphate group to either CheB or CheY.</text>
</comment>
<evidence type="ECO:0000256" key="5">
    <source>
        <dbReference type="ARBA" id="ARBA00022840"/>
    </source>
</evidence>
<evidence type="ECO:0000256" key="8">
    <source>
        <dbReference type="SAM" id="Coils"/>
    </source>
</evidence>
<dbReference type="Pfam" id="PF02518">
    <property type="entry name" value="HATPase_c"/>
    <property type="match status" value="1"/>
</dbReference>
<accession>A0ABS1E912</accession>
<evidence type="ECO:0000313" key="13">
    <source>
        <dbReference type="Proteomes" id="UP000738126"/>
    </source>
</evidence>
<dbReference type="SUPFAM" id="SSF55874">
    <property type="entry name" value="ATPase domain of HSP90 chaperone/DNA topoisomerase II/histidine kinase"/>
    <property type="match status" value="1"/>
</dbReference>
<dbReference type="CDD" id="cd00731">
    <property type="entry name" value="CheA_reg"/>
    <property type="match status" value="1"/>
</dbReference>
<gene>
    <name evidence="12" type="ORF">CKO13_10890</name>
</gene>
<dbReference type="Pfam" id="PF02895">
    <property type="entry name" value="H-kinase_dim"/>
    <property type="match status" value="1"/>
</dbReference>
<dbReference type="EC" id="2.7.13.3" evidence="2"/>
<dbReference type="Proteomes" id="UP000738126">
    <property type="component" value="Unassembled WGS sequence"/>
</dbReference>
<dbReference type="InterPro" id="IPR051315">
    <property type="entry name" value="Bact_Chemotaxis_CheA"/>
</dbReference>
<dbReference type="Gene3D" id="3.30.565.10">
    <property type="entry name" value="Histidine kinase-like ATPase, C-terminal domain"/>
    <property type="match status" value="1"/>
</dbReference>
<dbReference type="PROSITE" id="PS50109">
    <property type="entry name" value="HIS_KIN"/>
    <property type="match status" value="1"/>
</dbReference>
<dbReference type="InterPro" id="IPR036061">
    <property type="entry name" value="CheW-like_dom_sf"/>
</dbReference>
<feature type="non-terminal residue" evidence="12">
    <location>
        <position position="1"/>
    </location>
</feature>
<dbReference type="CDD" id="cd16916">
    <property type="entry name" value="HATPase_CheA-like"/>
    <property type="match status" value="1"/>
</dbReference>
<dbReference type="InterPro" id="IPR002545">
    <property type="entry name" value="CheW-lke_dom"/>
</dbReference>
<feature type="compositionally biased region" description="Gly residues" evidence="9">
    <location>
        <begin position="1"/>
        <end position="10"/>
    </location>
</feature>
<keyword evidence="8" id="KW-0175">Coiled coil</keyword>
<evidence type="ECO:0000256" key="4">
    <source>
        <dbReference type="ARBA" id="ARBA00022500"/>
    </source>
</evidence>
<keyword evidence="13" id="KW-1185">Reference proteome</keyword>
<dbReference type="InterPro" id="IPR003594">
    <property type="entry name" value="HATPase_dom"/>
</dbReference>
<dbReference type="InterPro" id="IPR037006">
    <property type="entry name" value="CheA-like_homodim_sf"/>
</dbReference>
<dbReference type="InterPro" id="IPR036890">
    <property type="entry name" value="HATPase_C_sf"/>
</dbReference>
<evidence type="ECO:0000259" key="10">
    <source>
        <dbReference type="PROSITE" id="PS50109"/>
    </source>
</evidence>
<dbReference type="Gene3D" id="1.10.287.560">
    <property type="entry name" value="Histidine kinase CheA-like, homodimeric domain"/>
    <property type="match status" value="1"/>
</dbReference>
<keyword evidence="5" id="KW-0547">Nucleotide-binding</keyword>
<keyword evidence="4" id="KW-0145">Chemotaxis</keyword>
<sequence>AAPGGAGGGEAKARGGRKSASSIRVDTEKIDALIDMVGELVITQSMLSQIGKEFSQERLEELQDGLAQLERNTRELQESVMRIRMVPISFAYSRLPRIVHDTSRALGKEVDFEMEGDQTELDKTVMEKIIDPLVHLVRNSVDHGIEAPEERRAAGKPERGQIQIDAYHKGGNIIIEIADDGRGINRDKLLSKARAAGIVEDGTELPDEQVYDLIFHPGLSTHDQATEYSGRGVGMDVVKRNIRALSGSLYVRSAAGEGTTITISLPLTLSILDGQLFRVGEQTYIVPLVSVVESLQVDASKVSRVTGRGEVYHWREGYVPIVRLHELFDTEPVRKELEGGLMVIVEDEQTYLGVFVDDLLDQQQVVIKSLEANYLKVPGIAGATILGDGNVALILDVAGLIEMSRGGRRHPIIPEREDTDEAA</sequence>
<dbReference type="Pfam" id="PF01584">
    <property type="entry name" value="CheW"/>
    <property type="match status" value="1"/>
</dbReference>
<dbReference type="SMART" id="SM01231">
    <property type="entry name" value="H-kinase_dim"/>
    <property type="match status" value="1"/>
</dbReference>
<dbReference type="InterPro" id="IPR005467">
    <property type="entry name" value="His_kinase_dom"/>
</dbReference>
<dbReference type="InterPro" id="IPR036097">
    <property type="entry name" value="HisK_dim/P_sf"/>
</dbReference>
<dbReference type="SUPFAM" id="SSF47384">
    <property type="entry name" value="Homodimeric domain of signal transducing histidine kinase"/>
    <property type="match status" value="1"/>
</dbReference>
<feature type="coiled-coil region" evidence="8">
    <location>
        <begin position="52"/>
        <end position="86"/>
    </location>
</feature>
<evidence type="ECO:0000256" key="7">
    <source>
        <dbReference type="ARBA" id="ARBA00035100"/>
    </source>
</evidence>
<protein>
    <recommendedName>
        <fullName evidence="3">Chemotaxis protein CheA</fullName>
        <ecNumber evidence="2">2.7.13.3</ecNumber>
    </recommendedName>
</protein>
<organism evidence="12 13">
    <name type="scientific">Halorhodospira neutriphila</name>
    <dbReference type="NCBI Taxonomy" id="168379"/>
    <lineage>
        <taxon>Bacteria</taxon>
        <taxon>Pseudomonadati</taxon>
        <taxon>Pseudomonadota</taxon>
        <taxon>Gammaproteobacteria</taxon>
        <taxon>Chromatiales</taxon>
        <taxon>Ectothiorhodospiraceae</taxon>
        <taxon>Halorhodospira</taxon>
    </lineage>
</organism>
<dbReference type="Gene3D" id="2.30.30.40">
    <property type="entry name" value="SH3 Domains"/>
    <property type="match status" value="1"/>
</dbReference>
<dbReference type="SMART" id="SM00260">
    <property type="entry name" value="CheW"/>
    <property type="match status" value="1"/>
</dbReference>
<dbReference type="SUPFAM" id="SSF50341">
    <property type="entry name" value="CheW-like"/>
    <property type="match status" value="1"/>
</dbReference>
<evidence type="ECO:0000313" key="12">
    <source>
        <dbReference type="EMBL" id="MBK1727507.1"/>
    </source>
</evidence>
<evidence type="ECO:0000259" key="11">
    <source>
        <dbReference type="PROSITE" id="PS50851"/>
    </source>
</evidence>
<dbReference type="PRINTS" id="PR00344">
    <property type="entry name" value="BCTRLSENSOR"/>
</dbReference>
<dbReference type="EMBL" id="NRSH01000165">
    <property type="protein sequence ID" value="MBK1727507.1"/>
    <property type="molecule type" value="Genomic_DNA"/>
</dbReference>
<dbReference type="RefSeq" id="WP_200260924.1">
    <property type="nucleotide sequence ID" value="NZ_NRSH01000165.1"/>
</dbReference>
<feature type="domain" description="Histidine kinase" evidence="10">
    <location>
        <begin position="57"/>
        <end position="269"/>
    </location>
</feature>
<feature type="region of interest" description="Disordered" evidence="9">
    <location>
        <begin position="1"/>
        <end position="21"/>
    </location>
</feature>
<comment type="caution">
    <text evidence="12">The sequence shown here is derived from an EMBL/GenBank/DDBJ whole genome shotgun (WGS) entry which is preliminary data.</text>
</comment>
<dbReference type="PROSITE" id="PS50851">
    <property type="entry name" value="CHEW"/>
    <property type="match status" value="1"/>
</dbReference>
<feature type="domain" description="CheW-like" evidence="11">
    <location>
        <begin position="271"/>
        <end position="406"/>
    </location>
</feature>
<reference evidence="12 13" key="1">
    <citation type="journal article" date="2020" name="Microorganisms">
        <title>Osmotic Adaptation and Compatible Solute Biosynthesis of Phototrophic Bacteria as Revealed from Genome Analyses.</title>
        <authorList>
            <person name="Imhoff J.F."/>
            <person name="Rahn T."/>
            <person name="Kunzel S."/>
            <person name="Keller A."/>
            <person name="Neulinger S.C."/>
        </authorList>
    </citation>
    <scope>NUCLEOTIDE SEQUENCE [LARGE SCALE GENOMIC DNA]</scope>
    <source>
        <strain evidence="12 13">DSM 15116</strain>
    </source>
</reference>
<evidence type="ECO:0000256" key="9">
    <source>
        <dbReference type="SAM" id="MobiDB-lite"/>
    </source>
</evidence>
<dbReference type="PANTHER" id="PTHR43395">
    <property type="entry name" value="SENSOR HISTIDINE KINASE CHEA"/>
    <property type="match status" value="1"/>
</dbReference>
<name>A0ABS1E912_9GAMM</name>
<dbReference type="PANTHER" id="PTHR43395:SF10">
    <property type="entry name" value="CHEMOTAXIS PROTEIN CHEA"/>
    <property type="match status" value="1"/>
</dbReference>
<dbReference type="InterPro" id="IPR004105">
    <property type="entry name" value="CheA-like_dim"/>
</dbReference>